<dbReference type="GO" id="GO:0052693">
    <property type="term" value="F:epoxyqueuosine reductase activity"/>
    <property type="evidence" value="ECO:0007669"/>
    <property type="project" value="TreeGrafter"/>
</dbReference>
<dbReference type="GO" id="GO:0008616">
    <property type="term" value="P:tRNA queuosine(34) biosynthetic process"/>
    <property type="evidence" value="ECO:0007669"/>
    <property type="project" value="InterPro"/>
</dbReference>
<evidence type="ECO:0000313" key="3">
    <source>
        <dbReference type="EMBL" id="EMS81516.1"/>
    </source>
</evidence>
<dbReference type="AlphaFoldDB" id="S0G866"/>
<keyword evidence="1" id="KW-0004">4Fe-4S</keyword>
<dbReference type="PANTHER" id="PTHR30002:SF4">
    <property type="entry name" value="EPOXYQUEUOSINE REDUCTASE"/>
    <property type="match status" value="1"/>
</dbReference>
<gene>
    <name evidence="3" type="ORF">Dpo_1c06570</name>
</gene>
<keyword evidence="1" id="KW-0408">Iron</keyword>
<dbReference type="GO" id="GO:0051539">
    <property type="term" value="F:4 iron, 4 sulfur cluster binding"/>
    <property type="evidence" value="ECO:0007669"/>
    <property type="project" value="UniProtKB-KW"/>
</dbReference>
<protein>
    <submittedName>
        <fullName evidence="3">4Fe-4S ferredoxin, iron-sulpur binding domain-containing, electron transport protein</fullName>
    </submittedName>
</protein>
<dbReference type="InterPro" id="IPR017896">
    <property type="entry name" value="4Fe4S_Fe-S-bd"/>
</dbReference>
<comment type="caution">
    <text evidence="3">The sequence shown here is derived from an EMBL/GenBank/DDBJ whole genome shotgun (WGS) entry which is preliminary data.</text>
</comment>
<reference evidence="3 4" key="1">
    <citation type="journal article" date="2013" name="Genome Announc.">
        <title>Draft Genome Sequence of Desulfotignum phosphitoxidans DSM 13687 Strain FiPS-3.</title>
        <authorList>
            <person name="Poehlein A."/>
            <person name="Daniel R."/>
            <person name="Simeonova D.D."/>
        </authorList>
    </citation>
    <scope>NUCLEOTIDE SEQUENCE [LARGE SCALE GENOMIC DNA]</scope>
    <source>
        <strain evidence="3 4">DSM 13687</strain>
    </source>
</reference>
<sequence length="374" mass="42269">MTGLTKEDIIAKACELGFEDVGFTTADPFDTHLDFLKDRQDEYGWAEATGLKLMEGTDPKTVMARAQTIIVLMEVYFKKRFPRQMEGHFGRCYLDDDRVTKDGLSRRIKAFRSFLLDSGIDSKVPYHLPHRVAAARAGMGTFGKNCLFYSNKVARQGSWVLPIAVVVDRAFDPDMPSVEMGCPDWCRNACITACPTQALKGNGTIDPRKCISFLTYFGQGLTPRELREPMGIYVYGCDRCQNVCPRNAPWLAADLPVNERVAAREKDFRLSSLLNMDESCFTSRIWPHMFYMGPDRLWLWQMNVARAMGNTRDTGYTKDLIRCFKENRDDRVRAMCAWALGRIGGQPSRAALEGFLPGGTAILEEEIRYALGLV</sequence>
<evidence type="ECO:0000259" key="2">
    <source>
        <dbReference type="PROSITE" id="PS51379"/>
    </source>
</evidence>
<organism evidence="3 4">
    <name type="scientific">Desulfotignum phosphitoxidans DSM 13687</name>
    <dbReference type="NCBI Taxonomy" id="1286635"/>
    <lineage>
        <taxon>Bacteria</taxon>
        <taxon>Pseudomonadati</taxon>
        <taxon>Thermodesulfobacteriota</taxon>
        <taxon>Desulfobacteria</taxon>
        <taxon>Desulfobacterales</taxon>
        <taxon>Desulfobacteraceae</taxon>
        <taxon>Desulfotignum</taxon>
    </lineage>
</organism>
<dbReference type="PROSITE" id="PS51379">
    <property type="entry name" value="4FE4S_FER_2"/>
    <property type="match status" value="1"/>
</dbReference>
<dbReference type="InterPro" id="IPR004453">
    <property type="entry name" value="QueG"/>
</dbReference>
<accession>S0G866</accession>
<feature type="domain" description="4Fe-4S ferredoxin-type" evidence="2">
    <location>
        <begin position="174"/>
        <end position="204"/>
    </location>
</feature>
<keyword evidence="1" id="KW-0411">Iron-sulfur</keyword>
<dbReference type="EMBL" id="APJX01000001">
    <property type="protein sequence ID" value="EMS81516.1"/>
    <property type="molecule type" value="Genomic_DNA"/>
</dbReference>
<dbReference type="RefSeq" id="WP_006964258.1">
    <property type="nucleotide sequence ID" value="NZ_APJX01000001.1"/>
</dbReference>
<dbReference type="OrthoDB" id="9784571at2"/>
<dbReference type="Pfam" id="PF13484">
    <property type="entry name" value="Fer4_16"/>
    <property type="match status" value="1"/>
</dbReference>
<dbReference type="PANTHER" id="PTHR30002">
    <property type="entry name" value="EPOXYQUEUOSINE REDUCTASE"/>
    <property type="match status" value="1"/>
</dbReference>
<dbReference type="InterPro" id="IPR016024">
    <property type="entry name" value="ARM-type_fold"/>
</dbReference>
<keyword evidence="4" id="KW-1185">Reference proteome</keyword>
<keyword evidence="1" id="KW-0479">Metal-binding</keyword>
<dbReference type="Gene3D" id="1.25.10.10">
    <property type="entry name" value="Leucine-rich Repeat Variant"/>
    <property type="match status" value="1"/>
</dbReference>
<dbReference type="SUPFAM" id="SSF48371">
    <property type="entry name" value="ARM repeat"/>
    <property type="match status" value="1"/>
</dbReference>
<evidence type="ECO:0000256" key="1">
    <source>
        <dbReference type="ARBA" id="ARBA00022485"/>
    </source>
</evidence>
<dbReference type="Gene3D" id="3.30.70.20">
    <property type="match status" value="1"/>
</dbReference>
<dbReference type="Proteomes" id="UP000014216">
    <property type="component" value="Unassembled WGS sequence"/>
</dbReference>
<proteinExistence type="predicted"/>
<evidence type="ECO:0000313" key="4">
    <source>
        <dbReference type="Proteomes" id="UP000014216"/>
    </source>
</evidence>
<dbReference type="InterPro" id="IPR011989">
    <property type="entry name" value="ARM-like"/>
</dbReference>
<dbReference type="SUPFAM" id="SSF54862">
    <property type="entry name" value="4Fe-4S ferredoxins"/>
    <property type="match status" value="1"/>
</dbReference>
<name>S0G866_9BACT</name>